<dbReference type="GO" id="GO:0004497">
    <property type="term" value="F:monooxygenase activity"/>
    <property type="evidence" value="ECO:0007669"/>
    <property type="project" value="InterPro"/>
</dbReference>
<name>A0A4P7NMB6_PYROR</name>
<organism evidence="6 7">
    <name type="scientific">Pyricularia oryzae</name>
    <name type="common">Rice blast fungus</name>
    <name type="synonym">Magnaporthe oryzae</name>
    <dbReference type="NCBI Taxonomy" id="318829"/>
    <lineage>
        <taxon>Eukaryota</taxon>
        <taxon>Fungi</taxon>
        <taxon>Dikarya</taxon>
        <taxon>Ascomycota</taxon>
        <taxon>Pezizomycotina</taxon>
        <taxon>Sordariomycetes</taxon>
        <taxon>Sordariomycetidae</taxon>
        <taxon>Magnaporthales</taxon>
        <taxon>Pyriculariaceae</taxon>
        <taxon>Pyricularia</taxon>
    </lineage>
</organism>
<dbReference type="EMBL" id="CP034208">
    <property type="protein sequence ID" value="QBZ63365.1"/>
    <property type="molecule type" value="Genomic_DNA"/>
</dbReference>
<dbReference type="PANTHER" id="PTHR47356:SF2">
    <property type="entry name" value="FAD-BINDING DOMAIN-CONTAINING PROTEIN-RELATED"/>
    <property type="match status" value="1"/>
</dbReference>
<evidence type="ECO:0000256" key="4">
    <source>
        <dbReference type="ARBA" id="ARBA00022827"/>
    </source>
</evidence>
<sequence length="740" mass="81494">MATEKRPFRVIIVGGGIGGLVLANMLQEFDIEYVILEAWTEIAPAVGASIGMIANGLRILDQIGCYEPLRKLLKELNDHSCLRYHDGQPFATTMDPQLHEIKRHGYPSLFMNRQWLLQFLYDHLKEKDRVLLGKKVTRIDHIPGAARVYTEDGSSFEGSIAIGADGVHSVVRKELNRLAQKERPQAFPADQEEGIPAFYKCCFGISQNVDGWPDRHVTATFNKNITCTGLSGPENLVYWFLFARFPETKHGKDIPKFTAQDCDAFAQEFSEANVTDTIKFRSLYDKRISATLTPLHEMVYKTWFYKRVFLLGDSAHKPNPLSGQGANGAIETAAELINAILDERDNRPTGLQDLSVDDIEGMFLRVQTARASRSRMVVKDSYDRLSLLTSQNPTVTAAVKAMMKYAPSSYRDFAANSDIIAGASRIQKLPVPHRPRAIPFEDEGPAKPVRATTAKVVLNLFAITNLALALLCQESRTVAPLWQQVAPVLFFTVEGYRYGHTNSLLGMPSITALCLHTLGAGRVFPVYSAVYGLAAFRQPPGRHVELTAAKSMFRTAVLGCALVLLVKLALESRSGTAISWRDLTQFVSLFPILVWGLNNLIEKTQPKARNPSEPEAFGFYKTDDMPYLRALYGCAFAVQAAVHLASGGYSNAAGPLSGSISGVARSLVDATSTSGPAYHSLLMTNLYAIWDLRAHGYVTTPRALRAALGVAAGQALVGPGATWAGLWWWRDEVYASSAIE</sequence>
<proteinExistence type="inferred from homology"/>
<dbReference type="PANTHER" id="PTHR47356">
    <property type="entry name" value="FAD-DEPENDENT MONOOXYGENASE ASQG-RELATED"/>
    <property type="match status" value="1"/>
</dbReference>
<reference evidence="6 7" key="1">
    <citation type="journal article" date="2019" name="Mol. Biol. Evol.">
        <title>Blast fungal genomes show frequent chromosomal changes, gene gains and losses, and effector gene turnover.</title>
        <authorList>
            <person name="Gomez Luciano L.B."/>
            <person name="Jason Tsai I."/>
            <person name="Chuma I."/>
            <person name="Tosa Y."/>
            <person name="Chen Y.H."/>
            <person name="Li J.Y."/>
            <person name="Li M.Y."/>
            <person name="Jade Lu M.Y."/>
            <person name="Nakayashiki H."/>
            <person name="Li W.H."/>
        </authorList>
    </citation>
    <scope>NUCLEOTIDE SEQUENCE [LARGE SCALE GENOMIC DNA]</scope>
    <source>
        <strain evidence="6">MZ5-1-6</strain>
    </source>
</reference>
<dbReference type="InterPro" id="IPR036188">
    <property type="entry name" value="FAD/NAD-bd_sf"/>
</dbReference>
<dbReference type="Pfam" id="PF01494">
    <property type="entry name" value="FAD_binding_3"/>
    <property type="match status" value="1"/>
</dbReference>
<dbReference type="InterPro" id="IPR050562">
    <property type="entry name" value="FAD_mOase_fung"/>
</dbReference>
<evidence type="ECO:0000256" key="3">
    <source>
        <dbReference type="ARBA" id="ARBA00022630"/>
    </source>
</evidence>
<keyword evidence="3" id="KW-0285">Flavoprotein</keyword>
<evidence type="ECO:0000256" key="2">
    <source>
        <dbReference type="ARBA" id="ARBA00007992"/>
    </source>
</evidence>
<gene>
    <name evidence="6" type="ORF">PoMZ_12263</name>
</gene>
<evidence type="ECO:0000256" key="5">
    <source>
        <dbReference type="ARBA" id="ARBA00023002"/>
    </source>
</evidence>
<comment type="cofactor">
    <cofactor evidence="1">
        <name>FAD</name>
        <dbReference type="ChEBI" id="CHEBI:57692"/>
    </cofactor>
</comment>
<comment type="similarity">
    <text evidence="2">Belongs to the paxM FAD-dependent monooxygenase family.</text>
</comment>
<dbReference type="PRINTS" id="PR00420">
    <property type="entry name" value="RNGMNOXGNASE"/>
</dbReference>
<dbReference type="GO" id="GO:0071949">
    <property type="term" value="F:FAD binding"/>
    <property type="evidence" value="ECO:0007669"/>
    <property type="project" value="InterPro"/>
</dbReference>
<keyword evidence="4" id="KW-0274">FAD</keyword>
<dbReference type="AlphaFoldDB" id="A0A4P7NMB6"/>
<accession>A0A4P7NMB6</accession>
<dbReference type="Gene3D" id="3.50.50.60">
    <property type="entry name" value="FAD/NAD(P)-binding domain"/>
    <property type="match status" value="1"/>
</dbReference>
<evidence type="ECO:0000256" key="1">
    <source>
        <dbReference type="ARBA" id="ARBA00001974"/>
    </source>
</evidence>
<dbReference type="Proteomes" id="UP000294847">
    <property type="component" value="Chromosome 5"/>
</dbReference>
<evidence type="ECO:0000313" key="6">
    <source>
        <dbReference type="EMBL" id="QBZ63365.1"/>
    </source>
</evidence>
<keyword evidence="5" id="KW-0560">Oxidoreductase</keyword>
<evidence type="ECO:0000313" key="7">
    <source>
        <dbReference type="Proteomes" id="UP000294847"/>
    </source>
</evidence>
<dbReference type="InterPro" id="IPR002938">
    <property type="entry name" value="FAD-bd"/>
</dbReference>
<protein>
    <submittedName>
        <fullName evidence="6">Uncharacterized protein</fullName>
    </submittedName>
</protein>
<dbReference type="SUPFAM" id="SSF51905">
    <property type="entry name" value="FAD/NAD(P)-binding domain"/>
    <property type="match status" value="1"/>
</dbReference>